<keyword evidence="10" id="KW-0808">Transferase</keyword>
<feature type="domain" description="HPr" evidence="9">
    <location>
        <begin position="1"/>
        <end position="86"/>
    </location>
</feature>
<dbReference type="GO" id="GO:0016740">
    <property type="term" value="F:transferase activity"/>
    <property type="evidence" value="ECO:0007669"/>
    <property type="project" value="UniProtKB-KW"/>
</dbReference>
<dbReference type="InterPro" id="IPR050399">
    <property type="entry name" value="HPr"/>
</dbReference>
<dbReference type="Gene3D" id="3.30.1340.10">
    <property type="entry name" value="HPr-like"/>
    <property type="match status" value="1"/>
</dbReference>
<evidence type="ECO:0000259" key="9">
    <source>
        <dbReference type="PROSITE" id="PS51350"/>
    </source>
</evidence>
<dbReference type="EMBL" id="UHIO01000001">
    <property type="protein sequence ID" value="SUP43599.1"/>
    <property type="molecule type" value="Genomic_DNA"/>
</dbReference>
<evidence type="ECO:0000313" key="10">
    <source>
        <dbReference type="EMBL" id="SUP43599.1"/>
    </source>
</evidence>
<dbReference type="SUPFAM" id="SSF55594">
    <property type="entry name" value="HPr-like"/>
    <property type="match status" value="1"/>
</dbReference>
<dbReference type="InterPro" id="IPR002114">
    <property type="entry name" value="PTS_HPr_Ser_P_site"/>
</dbReference>
<dbReference type="GO" id="GO:0009401">
    <property type="term" value="P:phosphoenolpyruvate-dependent sugar phosphotransferase system"/>
    <property type="evidence" value="ECO:0007669"/>
    <property type="project" value="UniProtKB-KW"/>
</dbReference>
<dbReference type="PANTHER" id="PTHR33705">
    <property type="entry name" value="PHOSPHOCARRIER PROTEIN HPR"/>
    <property type="match status" value="1"/>
</dbReference>
<evidence type="ECO:0000256" key="7">
    <source>
        <dbReference type="ARBA" id="ARBA00022683"/>
    </source>
</evidence>
<gene>
    <name evidence="10" type="primary">ptsH</name>
    <name evidence="10" type="ORF">NCTC12020_01239</name>
</gene>
<dbReference type="RefSeq" id="WP_115310399.1">
    <property type="nucleotide sequence ID" value="NZ_UHIO01000001.1"/>
</dbReference>
<dbReference type="InterPro" id="IPR000032">
    <property type="entry name" value="HPr-like"/>
</dbReference>
<dbReference type="AlphaFoldDB" id="A0A380NKV6"/>
<keyword evidence="4" id="KW-0813">Transport</keyword>
<dbReference type="CDD" id="cd00367">
    <property type="entry name" value="PTS-HPr_like"/>
    <property type="match status" value="1"/>
</dbReference>
<reference evidence="10 11" key="1">
    <citation type="submission" date="2018-06" db="EMBL/GenBank/DDBJ databases">
        <authorList>
            <consortium name="Pathogen Informatics"/>
            <person name="Doyle S."/>
        </authorList>
    </citation>
    <scope>NUCLEOTIDE SEQUENCE [LARGE SCALE GENOMIC DNA]</scope>
    <source>
        <strain evidence="10 11">NCTC12020</strain>
    </source>
</reference>
<evidence type="ECO:0000313" key="11">
    <source>
        <dbReference type="Proteomes" id="UP000255367"/>
    </source>
</evidence>
<dbReference type="PROSITE" id="PS51350">
    <property type="entry name" value="PTS_HPR_DOM"/>
    <property type="match status" value="1"/>
</dbReference>
<keyword evidence="11" id="KW-1185">Reference proteome</keyword>
<protein>
    <recommendedName>
        <fullName evidence="3">Phosphocarrier protein HPr</fullName>
    </recommendedName>
    <alternativeName>
        <fullName evidence="8">Histidine-containing protein</fullName>
    </alternativeName>
</protein>
<dbReference type="PANTHER" id="PTHR33705:SF1">
    <property type="entry name" value="PHOSPHOCARRIER PROTEIN HPR"/>
    <property type="match status" value="1"/>
</dbReference>
<keyword evidence="7" id="KW-0598">Phosphotransferase system</keyword>
<dbReference type="OrthoDB" id="9809047at2"/>
<keyword evidence="6" id="KW-0762">Sugar transport</keyword>
<name>A0A380NKV6_9FIRM</name>
<evidence type="ECO:0000256" key="4">
    <source>
        <dbReference type="ARBA" id="ARBA00022448"/>
    </source>
</evidence>
<organism evidence="10 11">
    <name type="scientific">Veillonella criceti</name>
    <dbReference type="NCBI Taxonomy" id="103891"/>
    <lineage>
        <taxon>Bacteria</taxon>
        <taxon>Bacillati</taxon>
        <taxon>Bacillota</taxon>
        <taxon>Negativicutes</taxon>
        <taxon>Veillonellales</taxon>
        <taxon>Veillonellaceae</taxon>
        <taxon>Veillonella</taxon>
    </lineage>
</organism>
<dbReference type="Proteomes" id="UP000255367">
    <property type="component" value="Unassembled WGS sequence"/>
</dbReference>
<evidence type="ECO:0000256" key="5">
    <source>
        <dbReference type="ARBA" id="ARBA00022490"/>
    </source>
</evidence>
<dbReference type="PROSITE" id="PS00369">
    <property type="entry name" value="PTS_HPR_HIS"/>
    <property type="match status" value="1"/>
</dbReference>
<comment type="subcellular location">
    <subcellularLocation>
        <location evidence="2">Cytoplasm</location>
    </subcellularLocation>
</comment>
<keyword evidence="5" id="KW-0963">Cytoplasm</keyword>
<accession>A0A380NKV6</accession>
<dbReference type="NCBIfam" id="TIGR01003">
    <property type="entry name" value="PTS_HPr_family"/>
    <property type="match status" value="1"/>
</dbReference>
<proteinExistence type="predicted"/>
<evidence type="ECO:0000256" key="6">
    <source>
        <dbReference type="ARBA" id="ARBA00022597"/>
    </source>
</evidence>
<dbReference type="InterPro" id="IPR001020">
    <property type="entry name" value="PTS_HPr_His_P_site"/>
</dbReference>
<evidence type="ECO:0000256" key="2">
    <source>
        <dbReference type="ARBA" id="ARBA00004496"/>
    </source>
</evidence>
<evidence type="ECO:0000256" key="8">
    <source>
        <dbReference type="ARBA" id="ARBA00033055"/>
    </source>
</evidence>
<dbReference type="GO" id="GO:0005737">
    <property type="term" value="C:cytoplasm"/>
    <property type="evidence" value="ECO:0007669"/>
    <property type="project" value="UniProtKB-SubCell"/>
</dbReference>
<evidence type="ECO:0000256" key="3">
    <source>
        <dbReference type="ARBA" id="ARBA00020422"/>
    </source>
</evidence>
<dbReference type="PROSITE" id="PS00589">
    <property type="entry name" value="PTS_HPR_SER"/>
    <property type="match status" value="1"/>
</dbReference>
<dbReference type="Pfam" id="PF00381">
    <property type="entry name" value="PTS-HPr"/>
    <property type="match status" value="1"/>
</dbReference>
<evidence type="ECO:0000256" key="1">
    <source>
        <dbReference type="ARBA" id="ARBA00003681"/>
    </source>
</evidence>
<dbReference type="PRINTS" id="PR00107">
    <property type="entry name" value="PHOSPHOCPHPR"/>
</dbReference>
<sequence length="86" mass="9026">MTEKTVVITNESGLHARPATLFTQLAAKFASKITIAVGEKKADAKSILTVLTLGATKGSEVVLTADGPDEAEAVEKLAEFLTSHQD</sequence>
<comment type="function">
    <text evidence="1">General (non sugar-specific) component of the phosphoenolpyruvate-dependent sugar phosphotransferase system (sugar PTS). This major carbohydrate active-transport system catalyzes the phosphorylation of incoming sugar substrates concomitantly with their translocation across the cell membrane. The phosphoryl group from phosphoenolpyruvate (PEP) is transferred to the phosphoryl carrier protein HPr by enzyme I. Phospho-HPr then transfers it to the PTS EIIA domain.</text>
</comment>
<dbReference type="InterPro" id="IPR035895">
    <property type="entry name" value="HPr-like_sf"/>
</dbReference>